<dbReference type="PROSITE" id="PS51257">
    <property type="entry name" value="PROKAR_LIPOPROTEIN"/>
    <property type="match status" value="1"/>
</dbReference>
<dbReference type="RefSeq" id="WP_072325256.1">
    <property type="nucleotide sequence ID" value="NZ_FPJW01000002.1"/>
</dbReference>
<dbReference type="OrthoDB" id="7870498at2"/>
<dbReference type="Pfam" id="PF10636">
    <property type="entry name" value="hemP"/>
    <property type="match status" value="1"/>
</dbReference>
<reference evidence="2 3" key="1">
    <citation type="submission" date="2016-11" db="EMBL/GenBank/DDBJ databases">
        <authorList>
            <person name="Jaros S."/>
            <person name="Januszkiewicz K."/>
            <person name="Wedrychowicz H."/>
        </authorList>
    </citation>
    <scope>NUCLEOTIDE SEQUENCE [LARGE SCALE GENOMIC DNA]</scope>
    <source>
        <strain evidence="2 3">DSM 21637</strain>
    </source>
</reference>
<dbReference type="Gene3D" id="2.10.70.10">
    <property type="entry name" value="Complement Module, domain 1"/>
    <property type="match status" value="1"/>
</dbReference>
<proteinExistence type="predicted"/>
<evidence type="ECO:0000256" key="1">
    <source>
        <dbReference type="SAM" id="MobiDB-lite"/>
    </source>
</evidence>
<dbReference type="InterPro" id="IPR019600">
    <property type="entry name" value="Hemin_uptake_protein_HemP"/>
</dbReference>
<organism evidence="2 3">
    <name type="scientific">Marinospirillum alkaliphilum DSM 21637</name>
    <dbReference type="NCBI Taxonomy" id="1122209"/>
    <lineage>
        <taxon>Bacteria</taxon>
        <taxon>Pseudomonadati</taxon>
        <taxon>Pseudomonadota</taxon>
        <taxon>Gammaproteobacteria</taxon>
        <taxon>Oceanospirillales</taxon>
        <taxon>Oceanospirillaceae</taxon>
        <taxon>Marinospirillum</taxon>
    </lineage>
</organism>
<gene>
    <name evidence="2" type="ORF">SAMN02745752_01042</name>
</gene>
<accession>A0A1K1VK84</accession>
<dbReference type="STRING" id="1122209.SAMN02745752_01042"/>
<dbReference type="EMBL" id="FPJW01000002">
    <property type="protein sequence ID" value="SFX25522.1"/>
    <property type="molecule type" value="Genomic_DNA"/>
</dbReference>
<name>A0A1K1VK84_9GAMM</name>
<keyword evidence="3" id="KW-1185">Reference proteome</keyword>
<sequence>MNKTPEHPLASDAATKNTDPDTPCISSNQLFGACRQLQILHQGETYTLRITHRGKLILTK</sequence>
<dbReference type="AlphaFoldDB" id="A0A1K1VK84"/>
<feature type="region of interest" description="Disordered" evidence="1">
    <location>
        <begin position="1"/>
        <end position="22"/>
    </location>
</feature>
<dbReference type="Proteomes" id="UP000182350">
    <property type="component" value="Unassembled WGS sequence"/>
</dbReference>
<evidence type="ECO:0000313" key="2">
    <source>
        <dbReference type="EMBL" id="SFX25522.1"/>
    </source>
</evidence>
<protein>
    <submittedName>
        <fullName evidence="2">Hemin uptake protein HemP</fullName>
    </submittedName>
</protein>
<evidence type="ECO:0000313" key="3">
    <source>
        <dbReference type="Proteomes" id="UP000182350"/>
    </source>
</evidence>